<evidence type="ECO:0000313" key="13">
    <source>
        <dbReference type="EMBL" id="RVU25909.1"/>
    </source>
</evidence>
<dbReference type="InterPro" id="IPR050450">
    <property type="entry name" value="COX15/CtaA_HemeA_synthase"/>
</dbReference>
<evidence type="ECO:0000256" key="12">
    <source>
        <dbReference type="SAM" id="Phobius"/>
    </source>
</evidence>
<evidence type="ECO:0000256" key="11">
    <source>
        <dbReference type="ARBA" id="ARBA00023444"/>
    </source>
</evidence>
<dbReference type="PANTHER" id="PTHR35457:SF1">
    <property type="entry name" value="HEME A SYNTHASE"/>
    <property type="match status" value="1"/>
</dbReference>
<dbReference type="GO" id="GO:0046872">
    <property type="term" value="F:metal ion binding"/>
    <property type="evidence" value="ECO:0007669"/>
    <property type="project" value="UniProtKB-KW"/>
</dbReference>
<gene>
    <name evidence="13" type="ORF">EOJ36_05710</name>
</gene>
<keyword evidence="10" id="KW-1015">Disulfide bond</keyword>
<dbReference type="PANTHER" id="PTHR35457">
    <property type="entry name" value="HEME A SYNTHASE"/>
    <property type="match status" value="1"/>
</dbReference>
<evidence type="ECO:0000313" key="14">
    <source>
        <dbReference type="Proteomes" id="UP000282832"/>
    </source>
</evidence>
<evidence type="ECO:0000256" key="1">
    <source>
        <dbReference type="ARBA" id="ARBA00004141"/>
    </source>
</evidence>
<keyword evidence="4" id="KW-0479">Metal-binding</keyword>
<evidence type="ECO:0000256" key="4">
    <source>
        <dbReference type="ARBA" id="ARBA00022723"/>
    </source>
</evidence>
<feature type="transmembrane region" description="Helical" evidence="12">
    <location>
        <begin position="167"/>
        <end position="185"/>
    </location>
</feature>
<evidence type="ECO:0000256" key="9">
    <source>
        <dbReference type="ARBA" id="ARBA00023136"/>
    </source>
</evidence>
<keyword evidence="8" id="KW-0350">Heme biosynthesis</keyword>
<sequence>MSFRKFGLLTLIFVYLLVLAGGVVRSTGSGMGCPDWPTCFGRIVPPTSESQLPFNYQEIYKEKLHGEVLFNPTKTWIEYVNRLLGALTGLIMLICTFLSRKEGKKTFLFTLLALLFVIGNGILGKLVVDSFLHPGVVTAHMALTIAVIFFLIQALYHAQEKENITTYGRSLVLINLVLIAIQILLGTQVREEMDLVIKQVGETAKDQWIDLLGLKYIIHRSFTWVILVTNSVLWYKLDKSQLFLKNYLRSIFVLLGISIISGIAMAYFALPFGSQPIHLLLSLLTLGAHMKAWTITKANA</sequence>
<feature type="transmembrane region" description="Helical" evidence="12">
    <location>
        <begin position="135"/>
        <end position="155"/>
    </location>
</feature>
<feature type="transmembrane region" description="Helical" evidence="12">
    <location>
        <begin position="217"/>
        <end position="235"/>
    </location>
</feature>
<dbReference type="AlphaFoldDB" id="A0A437PUG8"/>
<feature type="transmembrane region" description="Helical" evidence="12">
    <location>
        <begin position="79"/>
        <end position="99"/>
    </location>
</feature>
<evidence type="ECO:0000256" key="10">
    <source>
        <dbReference type="ARBA" id="ARBA00023157"/>
    </source>
</evidence>
<reference evidence="13 14" key="1">
    <citation type="submission" date="2019-01" db="EMBL/GenBank/DDBJ databases">
        <authorList>
            <person name="Chen W.-M."/>
        </authorList>
    </citation>
    <scope>NUCLEOTIDE SEQUENCE [LARGE SCALE GENOMIC DNA]</scope>
    <source>
        <strain evidence="13 14">FSY-15</strain>
    </source>
</reference>
<dbReference type="EMBL" id="SACY01000002">
    <property type="protein sequence ID" value="RVU25909.1"/>
    <property type="molecule type" value="Genomic_DNA"/>
</dbReference>
<evidence type="ECO:0000256" key="8">
    <source>
        <dbReference type="ARBA" id="ARBA00023133"/>
    </source>
</evidence>
<dbReference type="OrthoDB" id="1447144at2"/>
<dbReference type="GO" id="GO:0006784">
    <property type="term" value="P:heme A biosynthetic process"/>
    <property type="evidence" value="ECO:0007669"/>
    <property type="project" value="InterPro"/>
</dbReference>
<keyword evidence="9 12" id="KW-0472">Membrane</keyword>
<name>A0A437PUG8_9BACT</name>
<feature type="transmembrane region" description="Helical" evidence="12">
    <location>
        <begin position="106"/>
        <end position="123"/>
    </location>
</feature>
<dbReference type="RefSeq" id="WP_127803235.1">
    <property type="nucleotide sequence ID" value="NZ_SACY01000002.1"/>
</dbReference>
<organism evidence="13 14">
    <name type="scientific">Sandaracinomonas limnophila</name>
    <dbReference type="NCBI Taxonomy" id="1862386"/>
    <lineage>
        <taxon>Bacteria</taxon>
        <taxon>Pseudomonadati</taxon>
        <taxon>Bacteroidota</taxon>
        <taxon>Cytophagia</taxon>
        <taxon>Cytophagales</taxon>
        <taxon>Flectobacillaceae</taxon>
        <taxon>Sandaracinomonas</taxon>
    </lineage>
</organism>
<dbReference type="Proteomes" id="UP000282832">
    <property type="component" value="Unassembled WGS sequence"/>
</dbReference>
<proteinExistence type="predicted"/>
<keyword evidence="6" id="KW-0560">Oxidoreductase</keyword>
<comment type="pathway">
    <text evidence="11">Porphyrin-containing compound metabolism.</text>
</comment>
<dbReference type="GO" id="GO:0016491">
    <property type="term" value="F:oxidoreductase activity"/>
    <property type="evidence" value="ECO:0007669"/>
    <property type="project" value="UniProtKB-KW"/>
</dbReference>
<evidence type="ECO:0000256" key="6">
    <source>
        <dbReference type="ARBA" id="ARBA00023002"/>
    </source>
</evidence>
<comment type="subcellular location">
    <subcellularLocation>
        <location evidence="1">Membrane</location>
        <topology evidence="1">Multi-pass membrane protein</topology>
    </subcellularLocation>
</comment>
<accession>A0A437PUG8</accession>
<dbReference type="GO" id="GO:0016020">
    <property type="term" value="C:membrane"/>
    <property type="evidence" value="ECO:0007669"/>
    <property type="project" value="UniProtKB-SubCell"/>
</dbReference>
<evidence type="ECO:0000256" key="3">
    <source>
        <dbReference type="ARBA" id="ARBA00022692"/>
    </source>
</evidence>
<protein>
    <submittedName>
        <fullName evidence="13">Heme A synthase</fullName>
    </submittedName>
</protein>
<evidence type="ECO:0000256" key="5">
    <source>
        <dbReference type="ARBA" id="ARBA00022989"/>
    </source>
</evidence>
<evidence type="ECO:0000256" key="2">
    <source>
        <dbReference type="ARBA" id="ARBA00022475"/>
    </source>
</evidence>
<keyword evidence="5 12" id="KW-1133">Transmembrane helix</keyword>
<feature type="transmembrane region" description="Helical" evidence="12">
    <location>
        <begin position="247"/>
        <end position="270"/>
    </location>
</feature>
<keyword evidence="2" id="KW-1003">Cell membrane</keyword>
<comment type="caution">
    <text evidence="13">The sequence shown here is derived from an EMBL/GenBank/DDBJ whole genome shotgun (WGS) entry which is preliminary data.</text>
</comment>
<dbReference type="InterPro" id="IPR003780">
    <property type="entry name" value="COX15/CtaA_fam"/>
</dbReference>
<dbReference type="Pfam" id="PF02628">
    <property type="entry name" value="COX15-CtaA"/>
    <property type="match status" value="1"/>
</dbReference>
<keyword evidence="14" id="KW-1185">Reference proteome</keyword>
<evidence type="ECO:0000256" key="7">
    <source>
        <dbReference type="ARBA" id="ARBA00023004"/>
    </source>
</evidence>
<keyword evidence="3 12" id="KW-0812">Transmembrane</keyword>
<keyword evidence="7" id="KW-0408">Iron</keyword>